<dbReference type="AlphaFoldDB" id="A0AA43M985"/>
<feature type="domain" description="DSBA-like thioredoxin" evidence="1">
    <location>
        <begin position="7"/>
        <end position="210"/>
    </location>
</feature>
<keyword evidence="2" id="KW-0413">Isomerase</keyword>
<dbReference type="RefSeq" id="WP_277542509.1">
    <property type="nucleotide sequence ID" value="NZ_JAQFIK010000004.1"/>
</dbReference>
<evidence type="ECO:0000313" key="2">
    <source>
        <dbReference type="EMBL" id="MDH6504020.1"/>
    </source>
</evidence>
<organism evidence="2 3">
    <name type="scientific">Polynucleobacter sphagniphilus</name>
    <dbReference type="NCBI Taxonomy" id="1743169"/>
    <lineage>
        <taxon>Bacteria</taxon>
        <taxon>Pseudomonadati</taxon>
        <taxon>Pseudomonadota</taxon>
        <taxon>Betaproteobacteria</taxon>
        <taxon>Burkholderiales</taxon>
        <taxon>Burkholderiaceae</taxon>
        <taxon>Polynucleobacter</taxon>
    </lineage>
</organism>
<dbReference type="Proteomes" id="UP001161160">
    <property type="component" value="Unassembled WGS sequence"/>
</dbReference>
<gene>
    <name evidence="2" type="ORF">M2127_001324</name>
</gene>
<dbReference type="GO" id="GO:0016491">
    <property type="term" value="F:oxidoreductase activity"/>
    <property type="evidence" value="ECO:0007669"/>
    <property type="project" value="InterPro"/>
</dbReference>
<dbReference type="EMBL" id="JARXYA010000005">
    <property type="protein sequence ID" value="MDH6504020.1"/>
    <property type="molecule type" value="Genomic_DNA"/>
</dbReference>
<evidence type="ECO:0000313" key="3">
    <source>
        <dbReference type="Proteomes" id="UP001161160"/>
    </source>
</evidence>
<dbReference type="SUPFAM" id="SSF52833">
    <property type="entry name" value="Thioredoxin-like"/>
    <property type="match status" value="1"/>
</dbReference>
<dbReference type="Gene3D" id="3.40.30.10">
    <property type="entry name" value="Glutaredoxin"/>
    <property type="match status" value="1"/>
</dbReference>
<name>A0AA43M985_9BURK</name>
<dbReference type="Pfam" id="PF01323">
    <property type="entry name" value="DSBA"/>
    <property type="match status" value="1"/>
</dbReference>
<accession>A0AA43M985</accession>
<evidence type="ECO:0000259" key="1">
    <source>
        <dbReference type="Pfam" id="PF01323"/>
    </source>
</evidence>
<dbReference type="PANTHER" id="PTHR13887">
    <property type="entry name" value="GLUTATHIONE S-TRANSFERASE KAPPA"/>
    <property type="match status" value="1"/>
</dbReference>
<keyword evidence="3" id="KW-1185">Reference proteome</keyword>
<dbReference type="InterPro" id="IPR036249">
    <property type="entry name" value="Thioredoxin-like_sf"/>
</dbReference>
<dbReference type="GO" id="GO:0016853">
    <property type="term" value="F:isomerase activity"/>
    <property type="evidence" value="ECO:0007669"/>
    <property type="project" value="UniProtKB-KW"/>
</dbReference>
<sequence>MKSTIKIDYVSDVACPWCAVGLGNLNQAMAALSERVNFEVHFRPFELNPNMAQGGQDAIEHLTEKYGLAVEQVKINQANIRIKALVAGFEFHPDGRKRVYNTFHAHRLLYWAAKDHGLQKQAALKKELLITYFCLAVNLDDHANVLDAVNRAGLDIARAQQILEGEEFSKEVRDEEATYTNADIRSVPAIILNDRYLLQGAQAPQSFINAFEKIIQDH</sequence>
<reference evidence="2" key="1">
    <citation type="submission" date="2023-04" db="EMBL/GenBank/DDBJ databases">
        <title>Genome Encyclopedia of Bacteria and Archaea VI: Functional Genomics of Type Strains.</title>
        <authorList>
            <person name="Whitman W."/>
        </authorList>
    </citation>
    <scope>NUCLEOTIDE SEQUENCE</scope>
    <source>
        <strain evidence="2">Enz.4-51</strain>
    </source>
</reference>
<proteinExistence type="predicted"/>
<dbReference type="PANTHER" id="PTHR13887:SF41">
    <property type="entry name" value="THIOREDOXIN SUPERFAMILY PROTEIN"/>
    <property type="match status" value="1"/>
</dbReference>
<comment type="caution">
    <text evidence="2">The sequence shown here is derived from an EMBL/GenBank/DDBJ whole genome shotgun (WGS) entry which is preliminary data.</text>
</comment>
<protein>
    <submittedName>
        <fullName evidence="2">DsbA family dithiol-disulfide isomerase</fullName>
    </submittedName>
</protein>
<dbReference type="InterPro" id="IPR001853">
    <property type="entry name" value="DSBA-like_thioredoxin_dom"/>
</dbReference>
<dbReference type="CDD" id="cd03024">
    <property type="entry name" value="DsbA_FrnE"/>
    <property type="match status" value="1"/>
</dbReference>